<dbReference type="CDD" id="cd02440">
    <property type="entry name" value="AdoMet_MTases"/>
    <property type="match status" value="1"/>
</dbReference>
<dbReference type="SUPFAM" id="SSF53335">
    <property type="entry name" value="S-adenosyl-L-methionine-dependent methyltransferases"/>
    <property type="match status" value="1"/>
</dbReference>
<gene>
    <name evidence="2" type="ORF">DFR74_11380</name>
</gene>
<dbReference type="RefSeq" id="WP_084537562.1">
    <property type="nucleotide sequence ID" value="NZ_QNRE01000013.1"/>
</dbReference>
<reference evidence="2 3" key="1">
    <citation type="submission" date="2018-06" db="EMBL/GenBank/DDBJ databases">
        <title>Genomic Encyclopedia of Type Strains, Phase IV (KMG-IV): sequencing the most valuable type-strain genomes for metagenomic binning, comparative biology and taxonomic classification.</title>
        <authorList>
            <person name="Goeker M."/>
        </authorList>
    </citation>
    <scope>NUCLEOTIDE SEQUENCE [LARGE SCALE GENOMIC DNA]</scope>
    <source>
        <strain evidence="2 3">DSM 44599</strain>
    </source>
</reference>
<dbReference type="InterPro" id="IPR029063">
    <property type="entry name" value="SAM-dependent_MTases_sf"/>
</dbReference>
<evidence type="ECO:0000313" key="3">
    <source>
        <dbReference type="Proteomes" id="UP000252586"/>
    </source>
</evidence>
<dbReference type="PANTHER" id="PTHR43591:SF24">
    <property type="entry name" value="2-METHOXY-6-POLYPRENYL-1,4-BENZOQUINOL METHYLASE, MITOCHONDRIAL"/>
    <property type="match status" value="1"/>
</dbReference>
<keyword evidence="2" id="KW-0808">Transferase</keyword>
<dbReference type="Pfam" id="PF08241">
    <property type="entry name" value="Methyltransf_11"/>
    <property type="match status" value="1"/>
</dbReference>
<dbReference type="PANTHER" id="PTHR43591">
    <property type="entry name" value="METHYLTRANSFERASE"/>
    <property type="match status" value="1"/>
</dbReference>
<dbReference type="Gene3D" id="3.40.50.150">
    <property type="entry name" value="Vaccinia Virus protein VP39"/>
    <property type="match status" value="1"/>
</dbReference>
<keyword evidence="2" id="KW-0489">Methyltransferase</keyword>
<organism evidence="2 3">
    <name type="scientific">Nocardia puris</name>
    <dbReference type="NCBI Taxonomy" id="208602"/>
    <lineage>
        <taxon>Bacteria</taxon>
        <taxon>Bacillati</taxon>
        <taxon>Actinomycetota</taxon>
        <taxon>Actinomycetes</taxon>
        <taxon>Mycobacteriales</taxon>
        <taxon>Nocardiaceae</taxon>
        <taxon>Nocardia</taxon>
    </lineage>
</organism>
<dbReference type="GO" id="GO:0008757">
    <property type="term" value="F:S-adenosylmethionine-dependent methyltransferase activity"/>
    <property type="evidence" value="ECO:0007669"/>
    <property type="project" value="InterPro"/>
</dbReference>
<comment type="caution">
    <text evidence="2">The sequence shown here is derived from an EMBL/GenBank/DDBJ whole genome shotgun (WGS) entry which is preliminary data.</text>
</comment>
<dbReference type="InterPro" id="IPR013216">
    <property type="entry name" value="Methyltransf_11"/>
</dbReference>
<protein>
    <submittedName>
        <fullName evidence="2">Methyltransferase family protein</fullName>
    </submittedName>
</protein>
<name>A0A366D908_9NOCA</name>
<dbReference type="EMBL" id="QNRE01000013">
    <property type="protein sequence ID" value="RBO86537.1"/>
    <property type="molecule type" value="Genomic_DNA"/>
</dbReference>
<dbReference type="Proteomes" id="UP000252586">
    <property type="component" value="Unassembled WGS sequence"/>
</dbReference>
<sequence>MSTGGPTLASEYATLSPLQVRIDTHREHSERPDDPVSAVLGALALKGSEALADIGCGDGRFLADLRERGHRGRLVGLDSSAAMVTATAQLPDVRAVLGEAEALPFDDAEFDATTARHMLYHVPDPQRALRELRRVTRPGGRVVVVVNHAGTCARTRQLVLDRAAEHGISPTPGLLNAVDSTTLPDMMGEVFTDLHIRRYDNALVFHTPDPLLRFAEALFSFCGITPDHPHRSAILAALTTDIHTWFTTHPGQPWRDPKGYTVATATVE</sequence>
<dbReference type="GO" id="GO:0032259">
    <property type="term" value="P:methylation"/>
    <property type="evidence" value="ECO:0007669"/>
    <property type="project" value="UniProtKB-KW"/>
</dbReference>
<keyword evidence="3" id="KW-1185">Reference proteome</keyword>
<evidence type="ECO:0000259" key="1">
    <source>
        <dbReference type="Pfam" id="PF08241"/>
    </source>
</evidence>
<proteinExistence type="predicted"/>
<evidence type="ECO:0000313" key="2">
    <source>
        <dbReference type="EMBL" id="RBO86537.1"/>
    </source>
</evidence>
<accession>A0A366D908</accession>
<feature type="domain" description="Methyltransferase type 11" evidence="1">
    <location>
        <begin position="53"/>
        <end position="144"/>
    </location>
</feature>
<dbReference type="STRING" id="1210090.GCA_001613185_02762"/>
<dbReference type="AlphaFoldDB" id="A0A366D908"/>
<dbReference type="OrthoDB" id="65624at2"/>